<evidence type="ECO:0000313" key="2">
    <source>
        <dbReference type="Proteomes" id="UP000054630"/>
    </source>
</evidence>
<evidence type="ECO:0000313" key="1">
    <source>
        <dbReference type="EMBL" id="KRX20007.1"/>
    </source>
</evidence>
<sequence length="99" mass="10832">MRQGGSFTSWAPPPVSKRCVTRLVRPRSASSREMAFPHFHRPSYSARGTCPILRSIVAGPYVRSHIPRLSDNRAADAGCPEQDGSSSILTFESSVMIIS</sequence>
<reference evidence="1 2" key="1">
    <citation type="submission" date="2015-01" db="EMBL/GenBank/DDBJ databases">
        <title>Evolution of Trichinella species and genotypes.</title>
        <authorList>
            <person name="Korhonen P.K."/>
            <person name="Edoardo P."/>
            <person name="Giuseppe L.R."/>
            <person name="Gasser R.B."/>
        </authorList>
    </citation>
    <scope>NUCLEOTIDE SEQUENCE [LARGE SCALE GENOMIC DNA]</scope>
    <source>
        <strain evidence="1">ISS37</strain>
    </source>
</reference>
<keyword evidence="2" id="KW-1185">Reference proteome</keyword>
<name>A0A0V0S033_9BILA</name>
<dbReference type="Proteomes" id="UP000054630">
    <property type="component" value="Unassembled WGS sequence"/>
</dbReference>
<dbReference type="EMBL" id="JYDL01000053">
    <property type="protein sequence ID" value="KRX20007.1"/>
    <property type="molecule type" value="Genomic_DNA"/>
</dbReference>
<gene>
    <name evidence="1" type="ORF">T07_13166</name>
</gene>
<organism evidence="1 2">
    <name type="scientific">Trichinella nelsoni</name>
    <dbReference type="NCBI Taxonomy" id="6336"/>
    <lineage>
        <taxon>Eukaryota</taxon>
        <taxon>Metazoa</taxon>
        <taxon>Ecdysozoa</taxon>
        <taxon>Nematoda</taxon>
        <taxon>Enoplea</taxon>
        <taxon>Dorylaimia</taxon>
        <taxon>Trichinellida</taxon>
        <taxon>Trichinellidae</taxon>
        <taxon>Trichinella</taxon>
    </lineage>
</organism>
<protein>
    <submittedName>
        <fullName evidence="1">Uncharacterized protein</fullName>
    </submittedName>
</protein>
<proteinExistence type="predicted"/>
<dbReference type="AlphaFoldDB" id="A0A0V0S033"/>
<accession>A0A0V0S033</accession>
<comment type="caution">
    <text evidence="1">The sequence shown here is derived from an EMBL/GenBank/DDBJ whole genome shotgun (WGS) entry which is preliminary data.</text>
</comment>